<accession>A0A438IWB7</accession>
<proteinExistence type="predicted"/>
<reference evidence="2 3" key="1">
    <citation type="journal article" date="2018" name="PLoS Genet.">
        <title>Population sequencing reveals clonal diversity and ancestral inbreeding in the grapevine cultivar Chardonnay.</title>
        <authorList>
            <person name="Roach M.J."/>
            <person name="Johnson D.L."/>
            <person name="Bohlmann J."/>
            <person name="van Vuuren H.J."/>
            <person name="Jones S.J."/>
            <person name="Pretorius I.S."/>
            <person name="Schmidt S.A."/>
            <person name="Borneman A.R."/>
        </authorList>
    </citation>
    <scope>NUCLEOTIDE SEQUENCE [LARGE SCALE GENOMIC DNA]</scope>
    <source>
        <strain evidence="3">cv. Chardonnay</strain>
        <tissue evidence="2">Leaf</tissue>
    </source>
</reference>
<gene>
    <name evidence="2" type="ORF">CK203_026376</name>
</gene>
<dbReference type="EMBL" id="QGNW01000079">
    <property type="protein sequence ID" value="RVX00765.1"/>
    <property type="molecule type" value="Genomic_DNA"/>
</dbReference>
<dbReference type="AlphaFoldDB" id="A0A438IWB7"/>
<evidence type="ECO:0000313" key="2">
    <source>
        <dbReference type="EMBL" id="RVX00765.1"/>
    </source>
</evidence>
<dbReference type="Proteomes" id="UP000288805">
    <property type="component" value="Unassembled WGS sequence"/>
</dbReference>
<feature type="region of interest" description="Disordered" evidence="1">
    <location>
        <begin position="325"/>
        <end position="345"/>
    </location>
</feature>
<evidence type="ECO:0000256" key="1">
    <source>
        <dbReference type="SAM" id="MobiDB-lite"/>
    </source>
</evidence>
<sequence>MDGEVVSTEKSEDNAIFFTKEQFNAGLRFPLPSLFKNFSTSPRFPGLHPSQHGPLVTSLPTRPRGPQGHVLVKGLWAGLTVHPDRQFAPNQSLKAQARIKGGSGRMGGKSLVRPVEQLLRLRRLRGVVKRFSPRRISAWLPKSPSRTYSTYSRAAAQKGGGGEHFILKDLPFYTAVRKADARHAKHFSTNGRKKARRTLRKALVINAPRPLPAGAQRERRRRSLRLALCFKRLRTYRVSNGSGPSMPAARRLALLAEEATSVNQPGSPHPDADSGFASLRPSSLALVPVKGPATRRSRPARDLKSGLIGRLQDRLLETIEVSCSSVQEDHPEGSETEMAEENPTARPFSYAELGEMLKRIPPGSDVAVPSAKMFEAAEMV</sequence>
<evidence type="ECO:0000313" key="3">
    <source>
        <dbReference type="Proteomes" id="UP000288805"/>
    </source>
</evidence>
<comment type="caution">
    <text evidence="2">The sequence shown here is derived from an EMBL/GenBank/DDBJ whole genome shotgun (WGS) entry which is preliminary data.</text>
</comment>
<name>A0A438IWB7_VITVI</name>
<organism evidence="2 3">
    <name type="scientific">Vitis vinifera</name>
    <name type="common">Grape</name>
    <dbReference type="NCBI Taxonomy" id="29760"/>
    <lineage>
        <taxon>Eukaryota</taxon>
        <taxon>Viridiplantae</taxon>
        <taxon>Streptophyta</taxon>
        <taxon>Embryophyta</taxon>
        <taxon>Tracheophyta</taxon>
        <taxon>Spermatophyta</taxon>
        <taxon>Magnoliopsida</taxon>
        <taxon>eudicotyledons</taxon>
        <taxon>Gunneridae</taxon>
        <taxon>Pentapetalae</taxon>
        <taxon>rosids</taxon>
        <taxon>Vitales</taxon>
        <taxon>Vitaceae</taxon>
        <taxon>Viteae</taxon>
        <taxon>Vitis</taxon>
    </lineage>
</organism>
<protein>
    <submittedName>
        <fullName evidence="2">Uncharacterized protein</fullName>
    </submittedName>
</protein>